<dbReference type="GO" id="GO:0007635">
    <property type="term" value="P:chemosensory behavior"/>
    <property type="evidence" value="ECO:0007669"/>
    <property type="project" value="TreeGrafter"/>
</dbReference>
<dbReference type="GO" id="GO:0043025">
    <property type="term" value="C:neuronal cell body"/>
    <property type="evidence" value="ECO:0007669"/>
    <property type="project" value="TreeGrafter"/>
</dbReference>
<comment type="similarity">
    <text evidence="8">Belongs to the insect chemoreceptor superfamily. Gustatory receptor (GR) family.</text>
</comment>
<evidence type="ECO:0000256" key="7">
    <source>
        <dbReference type="ARBA" id="ARBA00023224"/>
    </source>
</evidence>
<feature type="transmembrane region" description="Helical" evidence="8">
    <location>
        <begin position="279"/>
        <end position="296"/>
    </location>
</feature>
<name>A0A9N9SLG1_PHACE</name>
<protein>
    <recommendedName>
        <fullName evidence="8">Gustatory receptor</fullName>
    </recommendedName>
</protein>
<keyword evidence="3 8" id="KW-0812">Transmembrane</keyword>
<feature type="transmembrane region" description="Helical" evidence="8">
    <location>
        <begin position="142"/>
        <end position="161"/>
    </location>
</feature>
<evidence type="ECO:0000256" key="3">
    <source>
        <dbReference type="ARBA" id="ARBA00022692"/>
    </source>
</evidence>
<comment type="function">
    <text evidence="8">Gustatory receptor which mediates acceptance or avoidance behavior, depending on its substrates.</text>
</comment>
<dbReference type="GO" id="GO:0008049">
    <property type="term" value="P:male courtship behavior"/>
    <property type="evidence" value="ECO:0007669"/>
    <property type="project" value="TreeGrafter"/>
</dbReference>
<dbReference type="PANTHER" id="PTHR21143">
    <property type="entry name" value="INVERTEBRATE GUSTATORY RECEPTOR"/>
    <property type="match status" value="1"/>
</dbReference>
<dbReference type="GO" id="GO:0050909">
    <property type="term" value="P:sensory perception of taste"/>
    <property type="evidence" value="ECO:0007669"/>
    <property type="project" value="InterPro"/>
</dbReference>
<feature type="transmembrane region" description="Helical" evidence="8">
    <location>
        <begin position="246"/>
        <end position="267"/>
    </location>
</feature>
<dbReference type="GO" id="GO:0005886">
    <property type="term" value="C:plasma membrane"/>
    <property type="evidence" value="ECO:0007669"/>
    <property type="project" value="UniProtKB-SubCell"/>
</dbReference>
<comment type="caution">
    <text evidence="8">Lacks conserved residue(s) required for the propagation of feature annotation.</text>
</comment>
<proteinExistence type="inferred from homology"/>
<evidence type="ECO:0000256" key="2">
    <source>
        <dbReference type="ARBA" id="ARBA00022475"/>
    </source>
</evidence>
<dbReference type="PANTHER" id="PTHR21143:SF104">
    <property type="entry name" value="GUSTATORY RECEPTOR 8A-RELATED"/>
    <property type="match status" value="1"/>
</dbReference>
<feature type="transmembrane region" description="Helical" evidence="8">
    <location>
        <begin position="80"/>
        <end position="99"/>
    </location>
</feature>
<keyword evidence="10" id="KW-1185">Reference proteome</keyword>
<dbReference type="Proteomes" id="UP001153737">
    <property type="component" value="Chromosome 5"/>
</dbReference>
<keyword evidence="2 8" id="KW-1003">Cell membrane</keyword>
<evidence type="ECO:0000256" key="5">
    <source>
        <dbReference type="ARBA" id="ARBA00023136"/>
    </source>
</evidence>
<keyword evidence="7 8" id="KW-0807">Transducer</keyword>
<dbReference type="Pfam" id="PF08395">
    <property type="entry name" value="7tm_7"/>
    <property type="match status" value="1"/>
</dbReference>
<accession>A0A9N9SLG1</accession>
<dbReference type="EMBL" id="OU896711">
    <property type="protein sequence ID" value="CAG9821640.1"/>
    <property type="molecule type" value="Genomic_DNA"/>
</dbReference>
<gene>
    <name evidence="9" type="ORF">PHAECO_LOCUS9031</name>
</gene>
<sequence length="376" mass="43838">MAAQKNAPLHRDPNIPRRQKDADFRFLEILLECSKYYGAIPVQVQKNGYLPKLHRWIVLTLLLFFVAQTCISLPTPDSILTLLQIIWQVIDICFLYSSVYQANFSTSENWSLLLRYLSASEELLGKLGFHSQNQQLKISMQIFSIWTCSFLLIAWNVFFLIREPTGNFASYSWLIVNIYVTTFITIIFLLTKILQRRYRHIHTKIGRQLRKNHLEAFELDFENTVKLLRTMHEVVKQMNSIFGWQFFFFVNIIIIRVVYSCFIAVFFLNPSNPGKQVETVLYVISLILLVLPCDLLEETSKDIVKTCYASHLRIADERTRDRLMDLGRYAVDWKPALSAAGFFAIRKECLNSAFENFVTYLVVSIQFKMSLDSSDT</sequence>
<reference evidence="9" key="2">
    <citation type="submission" date="2022-10" db="EMBL/GenBank/DDBJ databases">
        <authorList>
            <consortium name="ENA_rothamsted_submissions"/>
            <consortium name="culmorum"/>
            <person name="King R."/>
        </authorList>
    </citation>
    <scope>NUCLEOTIDE SEQUENCE</scope>
</reference>
<dbReference type="GO" id="GO:0007165">
    <property type="term" value="P:signal transduction"/>
    <property type="evidence" value="ECO:0007669"/>
    <property type="project" value="UniProtKB-KW"/>
</dbReference>
<reference evidence="9" key="1">
    <citation type="submission" date="2022-01" db="EMBL/GenBank/DDBJ databases">
        <authorList>
            <person name="King R."/>
        </authorList>
    </citation>
    <scope>NUCLEOTIDE SEQUENCE</scope>
</reference>
<comment type="subcellular location">
    <subcellularLocation>
        <location evidence="1 8">Cell membrane</location>
        <topology evidence="1 8">Multi-pass membrane protein</topology>
    </subcellularLocation>
</comment>
<organism evidence="9 10">
    <name type="scientific">Phaedon cochleariae</name>
    <name type="common">Mustard beetle</name>
    <dbReference type="NCBI Taxonomy" id="80249"/>
    <lineage>
        <taxon>Eukaryota</taxon>
        <taxon>Metazoa</taxon>
        <taxon>Ecdysozoa</taxon>
        <taxon>Arthropoda</taxon>
        <taxon>Hexapoda</taxon>
        <taxon>Insecta</taxon>
        <taxon>Pterygota</taxon>
        <taxon>Neoptera</taxon>
        <taxon>Endopterygota</taxon>
        <taxon>Coleoptera</taxon>
        <taxon>Polyphaga</taxon>
        <taxon>Cucujiformia</taxon>
        <taxon>Chrysomeloidea</taxon>
        <taxon>Chrysomelidae</taxon>
        <taxon>Chrysomelinae</taxon>
        <taxon>Chrysomelini</taxon>
        <taxon>Phaedon</taxon>
    </lineage>
</organism>
<dbReference type="OrthoDB" id="5795306at2759"/>
<evidence type="ECO:0000256" key="8">
    <source>
        <dbReference type="RuleBase" id="RU363108"/>
    </source>
</evidence>
<keyword evidence="5 8" id="KW-0472">Membrane</keyword>
<feature type="transmembrane region" description="Helical" evidence="8">
    <location>
        <begin position="173"/>
        <end position="194"/>
    </location>
</feature>
<dbReference type="GO" id="GO:0030424">
    <property type="term" value="C:axon"/>
    <property type="evidence" value="ECO:0007669"/>
    <property type="project" value="TreeGrafter"/>
</dbReference>
<dbReference type="GO" id="GO:0030425">
    <property type="term" value="C:dendrite"/>
    <property type="evidence" value="ECO:0007669"/>
    <property type="project" value="TreeGrafter"/>
</dbReference>
<keyword evidence="4 8" id="KW-1133">Transmembrane helix</keyword>
<evidence type="ECO:0000313" key="9">
    <source>
        <dbReference type="EMBL" id="CAG9821640.1"/>
    </source>
</evidence>
<evidence type="ECO:0000313" key="10">
    <source>
        <dbReference type="Proteomes" id="UP001153737"/>
    </source>
</evidence>
<feature type="transmembrane region" description="Helical" evidence="8">
    <location>
        <begin position="56"/>
        <end position="74"/>
    </location>
</feature>
<evidence type="ECO:0000256" key="4">
    <source>
        <dbReference type="ARBA" id="ARBA00022989"/>
    </source>
</evidence>
<evidence type="ECO:0000256" key="1">
    <source>
        <dbReference type="ARBA" id="ARBA00004651"/>
    </source>
</evidence>
<dbReference type="InterPro" id="IPR013604">
    <property type="entry name" value="7TM_chemorcpt"/>
</dbReference>
<keyword evidence="6 8" id="KW-0675">Receptor</keyword>
<dbReference type="AlphaFoldDB" id="A0A9N9SLG1"/>
<evidence type="ECO:0000256" key="6">
    <source>
        <dbReference type="ARBA" id="ARBA00023170"/>
    </source>
</evidence>